<evidence type="ECO:0000313" key="1">
    <source>
        <dbReference type="EMBL" id="DAF63715.1"/>
    </source>
</evidence>
<organism evidence="1">
    <name type="scientific">Podoviridae sp. ctz6O13</name>
    <dbReference type="NCBI Taxonomy" id="2827757"/>
    <lineage>
        <taxon>Viruses</taxon>
        <taxon>Duplodnaviria</taxon>
        <taxon>Heunggongvirae</taxon>
        <taxon>Uroviricota</taxon>
        <taxon>Caudoviricetes</taxon>
    </lineage>
</organism>
<dbReference type="EMBL" id="BK032843">
    <property type="protein sequence ID" value="DAF63715.1"/>
    <property type="molecule type" value="Genomic_DNA"/>
</dbReference>
<sequence length="126" mass="14485">MNALQTFESTVMPVPIDIMGDGTYYYNYIVSERDMESVTPDGSPINVHVWEYAPLYMYGTPNQGDVISELIRKHVSQDEELALVNKYNAFHFGITSDNKSEREYKEFCRLAAGIRERVKMDFQSLG</sequence>
<name>A0A8S5TKY1_9CAUD</name>
<accession>A0A8S5TKY1</accession>
<protein>
    <submittedName>
        <fullName evidence="1">Uncharacterized protein</fullName>
    </submittedName>
</protein>
<proteinExistence type="predicted"/>
<reference evidence="1" key="1">
    <citation type="journal article" date="2021" name="Proc. Natl. Acad. Sci. U.S.A.">
        <title>A Catalog of Tens of Thousands of Viruses from Human Metagenomes Reveals Hidden Associations with Chronic Diseases.</title>
        <authorList>
            <person name="Tisza M.J."/>
            <person name="Buck C.B."/>
        </authorList>
    </citation>
    <scope>NUCLEOTIDE SEQUENCE</scope>
    <source>
        <strain evidence="1">Ctz6O13</strain>
    </source>
</reference>